<feature type="domain" description="Glycosyltransferase subfamily 4-like N-terminal" evidence="2">
    <location>
        <begin position="14"/>
        <end position="184"/>
    </location>
</feature>
<proteinExistence type="predicted"/>
<accession>A0A644WBC3</accession>
<gene>
    <name evidence="3" type="primary">mshA_40</name>
    <name evidence="3" type="ORF">SDC9_47363</name>
</gene>
<dbReference type="InterPro" id="IPR028098">
    <property type="entry name" value="Glyco_trans_4-like_N"/>
</dbReference>
<keyword evidence="3" id="KW-0808">Transferase</keyword>
<feature type="domain" description="Glycosyl transferase family 1" evidence="1">
    <location>
        <begin position="192"/>
        <end position="354"/>
    </location>
</feature>
<dbReference type="InterPro" id="IPR001296">
    <property type="entry name" value="Glyco_trans_1"/>
</dbReference>
<comment type="caution">
    <text evidence="3">The sequence shown here is derived from an EMBL/GenBank/DDBJ whole genome shotgun (WGS) entry which is preliminary data.</text>
</comment>
<dbReference type="EMBL" id="VSSQ01000775">
    <property type="protein sequence ID" value="MPM01125.1"/>
    <property type="molecule type" value="Genomic_DNA"/>
</dbReference>
<evidence type="ECO:0000313" key="3">
    <source>
        <dbReference type="EMBL" id="MPM01125.1"/>
    </source>
</evidence>
<dbReference type="EC" id="2.4.1.250" evidence="3"/>
<sequence length="376" mass="41135">MIRLLMGITLSECGGSQRVVYDIAANLPESLYDVTVMTSPGGELLDWINELNKTRKNEIKVITARCFKRKISIFYDIAAFFFVLKTLLKIKPDIAHFHNSKMGVIGRLAGKIAGVPNVYYTVHGWGLNRKTAGRLYGAMSLLERGVSRLSTQIVFVSGSDRETGIQNQWASASASRLIYNGIAESRAGSAHLRKELGIPDGIPVIVFVARLCEPKDPMFAIRVSACLAGSGMEHRLLVIGDGPKRRECERLVGELGMGGRVLMLGHRDDVRALLMEVDIFCLFTKWEGLPISVIEAMFAGLPVVANAVGGIPEIVEHGKTGFLIEEFNIQKAADLLASFVKEKSLRLAMGDAGRAAALSKFSLGGMVDGYRRLYES</sequence>
<dbReference type="Pfam" id="PF00534">
    <property type="entry name" value="Glycos_transf_1"/>
    <property type="match status" value="1"/>
</dbReference>
<organism evidence="3">
    <name type="scientific">bioreactor metagenome</name>
    <dbReference type="NCBI Taxonomy" id="1076179"/>
    <lineage>
        <taxon>unclassified sequences</taxon>
        <taxon>metagenomes</taxon>
        <taxon>ecological metagenomes</taxon>
    </lineage>
</organism>
<name>A0A644WBC3_9ZZZZ</name>
<keyword evidence="3" id="KW-0328">Glycosyltransferase</keyword>
<evidence type="ECO:0000259" key="2">
    <source>
        <dbReference type="Pfam" id="PF13439"/>
    </source>
</evidence>
<dbReference type="Pfam" id="PF13439">
    <property type="entry name" value="Glyco_transf_4"/>
    <property type="match status" value="1"/>
</dbReference>
<dbReference type="PANTHER" id="PTHR45947">
    <property type="entry name" value="SULFOQUINOVOSYL TRANSFERASE SQD2"/>
    <property type="match status" value="1"/>
</dbReference>
<dbReference type="InterPro" id="IPR050194">
    <property type="entry name" value="Glycosyltransferase_grp1"/>
</dbReference>
<dbReference type="AlphaFoldDB" id="A0A644WBC3"/>
<dbReference type="SUPFAM" id="SSF53756">
    <property type="entry name" value="UDP-Glycosyltransferase/glycogen phosphorylase"/>
    <property type="match status" value="1"/>
</dbReference>
<reference evidence="3" key="1">
    <citation type="submission" date="2019-08" db="EMBL/GenBank/DDBJ databases">
        <authorList>
            <person name="Kucharzyk K."/>
            <person name="Murdoch R.W."/>
            <person name="Higgins S."/>
            <person name="Loffler F."/>
        </authorList>
    </citation>
    <scope>NUCLEOTIDE SEQUENCE</scope>
</reference>
<dbReference type="Gene3D" id="3.40.50.2000">
    <property type="entry name" value="Glycogen Phosphorylase B"/>
    <property type="match status" value="2"/>
</dbReference>
<dbReference type="GO" id="GO:0102710">
    <property type="term" value="F:D-inositol-3-phosphate glycosyltransferase activity"/>
    <property type="evidence" value="ECO:0007669"/>
    <property type="project" value="UniProtKB-EC"/>
</dbReference>
<protein>
    <submittedName>
        <fullName evidence="3">D-inositol-3-phosphate glycosyltransferase</fullName>
        <ecNumber evidence="3">2.4.1.250</ecNumber>
    </submittedName>
</protein>
<evidence type="ECO:0000259" key="1">
    <source>
        <dbReference type="Pfam" id="PF00534"/>
    </source>
</evidence>
<dbReference type="PANTHER" id="PTHR45947:SF14">
    <property type="entry name" value="SLL1723 PROTEIN"/>
    <property type="match status" value="1"/>
</dbReference>
<dbReference type="CDD" id="cd03808">
    <property type="entry name" value="GT4_CapM-like"/>
    <property type="match status" value="1"/>
</dbReference>